<evidence type="ECO:0000313" key="3">
    <source>
        <dbReference type="Proteomes" id="UP000634476"/>
    </source>
</evidence>
<dbReference type="EMBL" id="BOOK01000001">
    <property type="protein sequence ID" value="GIH98074.1"/>
    <property type="molecule type" value="Genomic_DNA"/>
</dbReference>
<feature type="region of interest" description="Disordered" evidence="1">
    <location>
        <begin position="115"/>
        <end position="134"/>
    </location>
</feature>
<keyword evidence="3" id="KW-1185">Reference proteome</keyword>
<evidence type="ECO:0000313" key="2">
    <source>
        <dbReference type="EMBL" id="GIH98074.1"/>
    </source>
</evidence>
<accession>A0A8J3WP89</accession>
<gene>
    <name evidence="2" type="ORF">Pta02_00830</name>
</gene>
<reference evidence="2" key="1">
    <citation type="submission" date="2021-01" db="EMBL/GenBank/DDBJ databases">
        <title>Whole genome shotgun sequence of Planobispora takensis NBRC 109077.</title>
        <authorList>
            <person name="Komaki H."/>
            <person name="Tamura T."/>
        </authorList>
    </citation>
    <scope>NUCLEOTIDE SEQUENCE</scope>
    <source>
        <strain evidence="2">NBRC 109077</strain>
    </source>
</reference>
<comment type="caution">
    <text evidence="2">The sequence shown here is derived from an EMBL/GenBank/DDBJ whole genome shotgun (WGS) entry which is preliminary data.</text>
</comment>
<evidence type="ECO:0000256" key="1">
    <source>
        <dbReference type="SAM" id="MobiDB-lite"/>
    </source>
</evidence>
<organism evidence="2 3">
    <name type="scientific">Planobispora takensis</name>
    <dbReference type="NCBI Taxonomy" id="1367882"/>
    <lineage>
        <taxon>Bacteria</taxon>
        <taxon>Bacillati</taxon>
        <taxon>Actinomycetota</taxon>
        <taxon>Actinomycetes</taxon>
        <taxon>Streptosporangiales</taxon>
        <taxon>Streptosporangiaceae</taxon>
        <taxon>Planobispora</taxon>
    </lineage>
</organism>
<protein>
    <submittedName>
        <fullName evidence="2">Uncharacterized protein</fullName>
    </submittedName>
</protein>
<dbReference type="Proteomes" id="UP000634476">
    <property type="component" value="Unassembled WGS sequence"/>
</dbReference>
<sequence>MAEGVLTKVVNGVAQNGVVDFCKRHVRSTENCDALLQDALQWCLIPGDTPNITRAAYIAPRDNTEGGWLLEVKGHTLDRQAFTSEFFVVRPDGESAQASVGIYWTGQGLEGSPFGPNNTLIPQNACPGSPPRNR</sequence>
<proteinExistence type="predicted"/>
<name>A0A8J3WP89_9ACTN</name>
<dbReference type="AlphaFoldDB" id="A0A8J3WP89"/>